<evidence type="ECO:0000313" key="3">
    <source>
        <dbReference type="Proteomes" id="UP001170959"/>
    </source>
</evidence>
<organism evidence="2 3">
    <name type="scientific">Empedobacter brevis</name>
    <dbReference type="NCBI Taxonomy" id="247"/>
    <lineage>
        <taxon>Bacteria</taxon>
        <taxon>Pseudomonadati</taxon>
        <taxon>Bacteroidota</taxon>
        <taxon>Flavobacteriia</taxon>
        <taxon>Flavobacteriales</taxon>
        <taxon>Weeksellaceae</taxon>
        <taxon>Empedobacter</taxon>
    </lineage>
</organism>
<dbReference type="EMBL" id="JACAGJ010000001">
    <property type="protein sequence ID" value="MDM1071501.1"/>
    <property type="molecule type" value="Genomic_DNA"/>
</dbReference>
<dbReference type="GO" id="GO:0016787">
    <property type="term" value="F:hydrolase activity"/>
    <property type="evidence" value="ECO:0007669"/>
    <property type="project" value="UniProtKB-KW"/>
</dbReference>
<accession>A0AAJ1QCF3</accession>
<dbReference type="PROSITE" id="PS51257">
    <property type="entry name" value="PROKAR_LIPOPROTEIN"/>
    <property type="match status" value="1"/>
</dbReference>
<name>A0AAJ1QCF3_9FLAO</name>
<dbReference type="PANTHER" id="PTHR46825:SF9">
    <property type="entry name" value="BETA-LACTAMASE-RELATED DOMAIN-CONTAINING PROTEIN"/>
    <property type="match status" value="1"/>
</dbReference>
<dbReference type="Pfam" id="PF00144">
    <property type="entry name" value="Beta-lactamase"/>
    <property type="match status" value="1"/>
</dbReference>
<dbReference type="Proteomes" id="UP001170959">
    <property type="component" value="Unassembled WGS sequence"/>
</dbReference>
<gene>
    <name evidence="2" type="ORF">HX001_03220</name>
</gene>
<protein>
    <submittedName>
        <fullName evidence="2">Serine hydrolase</fullName>
    </submittedName>
</protein>
<dbReference type="AlphaFoldDB" id="A0AAJ1QCF3"/>
<dbReference type="InterPro" id="IPR050491">
    <property type="entry name" value="AmpC-like"/>
</dbReference>
<dbReference type="PANTHER" id="PTHR46825">
    <property type="entry name" value="D-ALANYL-D-ALANINE-CARBOXYPEPTIDASE/ENDOPEPTIDASE AMPH"/>
    <property type="match status" value="1"/>
</dbReference>
<dbReference type="SUPFAM" id="SSF56601">
    <property type="entry name" value="beta-lactamase/transpeptidase-like"/>
    <property type="match status" value="1"/>
</dbReference>
<keyword evidence="2" id="KW-0378">Hydrolase</keyword>
<comment type="caution">
    <text evidence="2">The sequence shown here is derived from an EMBL/GenBank/DDBJ whole genome shotgun (WGS) entry which is preliminary data.</text>
</comment>
<dbReference type="Gene3D" id="3.40.710.10">
    <property type="entry name" value="DD-peptidase/beta-lactamase superfamily"/>
    <property type="match status" value="1"/>
</dbReference>
<dbReference type="InterPro" id="IPR012338">
    <property type="entry name" value="Beta-lactam/transpept-like"/>
</dbReference>
<reference evidence="2" key="1">
    <citation type="submission" date="2020-06" db="EMBL/GenBank/DDBJ databases">
        <authorList>
            <person name="Dong N."/>
        </authorList>
    </citation>
    <scope>NUCLEOTIDE SEQUENCE</scope>
    <source>
        <strain evidence="2">R655-4</strain>
    </source>
</reference>
<evidence type="ECO:0000259" key="1">
    <source>
        <dbReference type="Pfam" id="PF00144"/>
    </source>
</evidence>
<feature type="domain" description="Beta-lactamase-related" evidence="1">
    <location>
        <begin position="38"/>
        <end position="397"/>
    </location>
</feature>
<reference evidence="2" key="2">
    <citation type="journal article" date="2022" name="Sci. Total Environ.">
        <title>Prevalence, transmission, and molecular epidemiology of tet(X)-positive bacteria among humans, animals, and environmental niches in China: An epidemiological, and genomic-based study.</title>
        <authorList>
            <person name="Dong N."/>
            <person name="Zeng Y."/>
            <person name="Cai C."/>
            <person name="Sun C."/>
            <person name="Lu J."/>
            <person name="Liu C."/>
            <person name="Zhou H."/>
            <person name="Sun Q."/>
            <person name="Shu L."/>
            <person name="Wang H."/>
            <person name="Wang Y."/>
            <person name="Wang S."/>
            <person name="Wu C."/>
            <person name="Chan E.W."/>
            <person name="Chen G."/>
            <person name="Shen Z."/>
            <person name="Chen S."/>
            <person name="Zhang R."/>
        </authorList>
    </citation>
    <scope>NUCLEOTIDE SEQUENCE</scope>
    <source>
        <strain evidence="2">R655-4</strain>
    </source>
</reference>
<evidence type="ECO:0000313" key="2">
    <source>
        <dbReference type="EMBL" id="MDM1071501.1"/>
    </source>
</evidence>
<dbReference type="InterPro" id="IPR001466">
    <property type="entry name" value="Beta-lactam-related"/>
</dbReference>
<sequence>MKFYILLFSFSMFTSCIGQNLTKHRENNKTKEALTTEISELNKRNIFNGFAVAIVNDKGTLYQKGFGFSDSENKKPYTDSTIQTIASVSKTLVGIALLKAQELGKLKLDDPVNDYLNFKVVNPNFPNEAITIRHLATHTSSIVDNEFYLKKNYYLKENQHLENVKLHFDDEQLFNSADSIITMQSFLKNILDENGKWNENSYSADKPGSLYEYSNIGTALAALVIEKATGTSFSKFTENYILKPLKMNQSGWSFNDVEFGKFSRLYENPATVLPYYEMITYPDGGFITSVNDLSIFLTELIKGDNGNGSLLTKESYKTYFTPLLSDSNFTDRNTQNPYSESYNVGIFIGFGYSGFIGHTGGDPGVLSMMFFDPKTNLGRIMIFNTNFSDKAGNDTFYDIWNKLEKYQAKLTE</sequence>
<proteinExistence type="predicted"/>
<dbReference type="RefSeq" id="WP_286491887.1">
    <property type="nucleotide sequence ID" value="NZ_JACAGJ010000001.1"/>
</dbReference>